<dbReference type="AlphaFoldDB" id="A0A6G9YVB1"/>
<dbReference type="GO" id="GO:0032259">
    <property type="term" value="P:methylation"/>
    <property type="evidence" value="ECO:0007669"/>
    <property type="project" value="UniProtKB-KW"/>
</dbReference>
<dbReference type="EMBL" id="CP046173">
    <property type="protein sequence ID" value="QIS17164.1"/>
    <property type="molecule type" value="Genomic_DNA"/>
</dbReference>
<keyword evidence="2" id="KW-0808">Transferase</keyword>
<evidence type="ECO:0000259" key="1">
    <source>
        <dbReference type="Pfam" id="PF13649"/>
    </source>
</evidence>
<organism evidence="2 3">
    <name type="scientific">Nocardia terpenica</name>
    <dbReference type="NCBI Taxonomy" id="455432"/>
    <lineage>
        <taxon>Bacteria</taxon>
        <taxon>Bacillati</taxon>
        <taxon>Actinomycetota</taxon>
        <taxon>Actinomycetes</taxon>
        <taxon>Mycobacteriales</taxon>
        <taxon>Nocardiaceae</taxon>
        <taxon>Nocardia</taxon>
    </lineage>
</organism>
<feature type="domain" description="Methyltransferase" evidence="1">
    <location>
        <begin position="63"/>
        <end position="160"/>
    </location>
</feature>
<accession>A0A6G9YVB1</accession>
<evidence type="ECO:0000313" key="2">
    <source>
        <dbReference type="EMBL" id="QIS17164.1"/>
    </source>
</evidence>
<dbReference type="GO" id="GO:0008168">
    <property type="term" value="F:methyltransferase activity"/>
    <property type="evidence" value="ECO:0007669"/>
    <property type="project" value="UniProtKB-KW"/>
</dbReference>
<dbReference type="RefSeq" id="WP_167484587.1">
    <property type="nucleotide sequence ID" value="NZ_CP046173.1"/>
</dbReference>
<dbReference type="SUPFAM" id="SSF53335">
    <property type="entry name" value="S-adenosyl-L-methionine-dependent methyltransferases"/>
    <property type="match status" value="1"/>
</dbReference>
<evidence type="ECO:0000313" key="3">
    <source>
        <dbReference type="Proteomes" id="UP000500953"/>
    </source>
</evidence>
<sequence length="358" mass="39457">MADPMAIQDDSSTGTLYSAAATHYLSPARRDAVKRNWEERFSQSIFARAANEVGAMSPIELRVIDIGSGTGDALRLLDGALEVCPIPPVVEYLGLDVDPSMLDIARAAHRGRAGVGFLLADVRDGVPARPAELYLSSGVPYSHLSRPELESVLADVFRTIVKNRTRSVVVVDVLGRYSIEWAPHWAFDQWTYEMTFFHGDDRPPRAVMSFYSGKELAAVIAAAGQRSAVKPDKVEFFDRSISVGRHTATGTFSSEVRPYRSLVNRLFQGDTTFDLDDLLFVVPRYDAPVDVGRFFTSFASSWNASVRRCADTERNTGKSAELRICLAEDLRSLEFRSQRGLGVGHSLICLISVDGRDG</sequence>
<dbReference type="Proteomes" id="UP000500953">
    <property type="component" value="Chromosome"/>
</dbReference>
<dbReference type="CDD" id="cd02440">
    <property type="entry name" value="AdoMet_MTases"/>
    <property type="match status" value="1"/>
</dbReference>
<proteinExistence type="predicted"/>
<reference evidence="2 3" key="1">
    <citation type="journal article" date="2019" name="ACS Chem. Biol.">
        <title>Identification and Mobilization of a Cryptic Antibiotic Biosynthesis Gene Locus from a Human-Pathogenic Nocardia Isolate.</title>
        <authorList>
            <person name="Herisse M."/>
            <person name="Ishida K."/>
            <person name="Porter J.L."/>
            <person name="Howden B."/>
            <person name="Hertweck C."/>
            <person name="Stinear T.P."/>
            <person name="Pidot S.J."/>
        </authorList>
    </citation>
    <scope>NUCLEOTIDE SEQUENCE [LARGE SCALE GENOMIC DNA]</scope>
    <source>
        <strain evidence="2 3">AUSMDU00012715</strain>
    </source>
</reference>
<name>A0A6G9YVB1_9NOCA</name>
<dbReference type="Gene3D" id="3.40.50.150">
    <property type="entry name" value="Vaccinia Virus protein VP39"/>
    <property type="match status" value="1"/>
</dbReference>
<dbReference type="InterPro" id="IPR041698">
    <property type="entry name" value="Methyltransf_25"/>
</dbReference>
<dbReference type="InterPro" id="IPR029063">
    <property type="entry name" value="SAM-dependent_MTases_sf"/>
</dbReference>
<gene>
    <name evidence="2" type="ORF">F6W96_01365</name>
</gene>
<dbReference type="Pfam" id="PF13649">
    <property type="entry name" value="Methyltransf_25"/>
    <property type="match status" value="1"/>
</dbReference>
<protein>
    <submittedName>
        <fullName evidence="2">Methyltransferase domain-containing protein</fullName>
    </submittedName>
</protein>
<keyword evidence="2" id="KW-0489">Methyltransferase</keyword>